<dbReference type="InterPro" id="IPR031327">
    <property type="entry name" value="MCM"/>
</dbReference>
<dbReference type="Pfam" id="PF17855">
    <property type="entry name" value="MCM_lid"/>
    <property type="match status" value="1"/>
</dbReference>
<name>A0A0L0F068_9EUKA</name>
<organism evidence="4 5">
    <name type="scientific">Sphaeroforma arctica JP610</name>
    <dbReference type="NCBI Taxonomy" id="667725"/>
    <lineage>
        <taxon>Eukaryota</taxon>
        <taxon>Ichthyosporea</taxon>
        <taxon>Ichthyophonida</taxon>
        <taxon>Sphaeroforma</taxon>
    </lineage>
</organism>
<dbReference type="InterPro" id="IPR041562">
    <property type="entry name" value="MCM_lid"/>
</dbReference>
<evidence type="ECO:0000256" key="2">
    <source>
        <dbReference type="ARBA" id="ARBA00022705"/>
    </source>
</evidence>
<dbReference type="GO" id="GO:0003697">
    <property type="term" value="F:single-stranded DNA binding"/>
    <property type="evidence" value="ECO:0007669"/>
    <property type="project" value="TreeGrafter"/>
</dbReference>
<sequence length="75" mass="8438">MTEYVSYARQNIMPMISEDAVTGLIDGYMKLRSWGGHNTISATPRHLESLIRISEAHARVHLRESVIAEDVVEAL</sequence>
<dbReference type="GO" id="GO:1902975">
    <property type="term" value="P:mitotic DNA replication initiation"/>
    <property type="evidence" value="ECO:0007669"/>
    <property type="project" value="TreeGrafter"/>
</dbReference>
<dbReference type="GO" id="GO:0017116">
    <property type="term" value="F:single-stranded DNA helicase activity"/>
    <property type="evidence" value="ECO:0007669"/>
    <property type="project" value="TreeGrafter"/>
</dbReference>
<dbReference type="EMBL" id="KQ252437">
    <property type="protein sequence ID" value="KNC70019.1"/>
    <property type="molecule type" value="Genomic_DNA"/>
</dbReference>
<gene>
    <name evidence="4" type="ORF">SARC_17460</name>
</gene>
<dbReference type="OrthoDB" id="10251574at2759"/>
<dbReference type="GO" id="GO:0005524">
    <property type="term" value="F:ATP binding"/>
    <property type="evidence" value="ECO:0007669"/>
    <property type="project" value="InterPro"/>
</dbReference>
<accession>A0A0L0F068</accession>
<dbReference type="STRING" id="667725.A0A0L0F068"/>
<dbReference type="GO" id="GO:0006271">
    <property type="term" value="P:DNA strand elongation involved in DNA replication"/>
    <property type="evidence" value="ECO:0007669"/>
    <property type="project" value="TreeGrafter"/>
</dbReference>
<keyword evidence="5" id="KW-1185">Reference proteome</keyword>
<dbReference type="AlphaFoldDB" id="A0A0L0F068"/>
<dbReference type="Gene3D" id="3.40.50.300">
    <property type="entry name" value="P-loop containing nucleotide triphosphate hydrolases"/>
    <property type="match status" value="1"/>
</dbReference>
<dbReference type="PANTHER" id="PTHR11630">
    <property type="entry name" value="DNA REPLICATION LICENSING FACTOR MCM FAMILY MEMBER"/>
    <property type="match status" value="1"/>
</dbReference>
<reference evidence="4 5" key="1">
    <citation type="submission" date="2011-02" db="EMBL/GenBank/DDBJ databases">
        <title>The Genome Sequence of Sphaeroforma arctica JP610.</title>
        <authorList>
            <consortium name="The Broad Institute Genome Sequencing Platform"/>
            <person name="Russ C."/>
            <person name="Cuomo C."/>
            <person name="Young S.K."/>
            <person name="Zeng Q."/>
            <person name="Gargeya S."/>
            <person name="Alvarado L."/>
            <person name="Berlin A."/>
            <person name="Chapman S.B."/>
            <person name="Chen Z."/>
            <person name="Freedman E."/>
            <person name="Gellesch M."/>
            <person name="Goldberg J."/>
            <person name="Griggs A."/>
            <person name="Gujja S."/>
            <person name="Heilman E."/>
            <person name="Heiman D."/>
            <person name="Howarth C."/>
            <person name="Mehta T."/>
            <person name="Neiman D."/>
            <person name="Pearson M."/>
            <person name="Roberts A."/>
            <person name="Saif S."/>
            <person name="Shea T."/>
            <person name="Shenoy N."/>
            <person name="Sisk P."/>
            <person name="Stolte C."/>
            <person name="Sykes S."/>
            <person name="White J."/>
            <person name="Yandava C."/>
            <person name="Burger G."/>
            <person name="Gray M.W."/>
            <person name="Holland P.W.H."/>
            <person name="King N."/>
            <person name="Lang F.B.F."/>
            <person name="Roger A.J."/>
            <person name="Ruiz-Trillo I."/>
            <person name="Haas B."/>
            <person name="Nusbaum C."/>
            <person name="Birren B."/>
        </authorList>
    </citation>
    <scope>NUCLEOTIDE SEQUENCE [LARGE SCALE GENOMIC DNA]</scope>
    <source>
        <strain evidence="4 5">JP610</strain>
    </source>
</reference>
<dbReference type="GO" id="GO:0005634">
    <property type="term" value="C:nucleus"/>
    <property type="evidence" value="ECO:0007669"/>
    <property type="project" value="TreeGrafter"/>
</dbReference>
<proteinExistence type="inferred from homology"/>
<protein>
    <recommendedName>
        <fullName evidence="3">MCM AAA-lid domain-containing protein</fullName>
    </recommendedName>
</protein>
<feature type="domain" description="MCM AAA-lid" evidence="3">
    <location>
        <begin position="1"/>
        <end position="75"/>
    </location>
</feature>
<keyword evidence="2" id="KW-0235">DNA replication</keyword>
<evidence type="ECO:0000313" key="5">
    <source>
        <dbReference type="Proteomes" id="UP000054560"/>
    </source>
</evidence>
<feature type="non-terminal residue" evidence="4">
    <location>
        <position position="75"/>
    </location>
</feature>
<evidence type="ECO:0000256" key="1">
    <source>
        <dbReference type="ARBA" id="ARBA00008010"/>
    </source>
</evidence>
<evidence type="ECO:0000313" key="4">
    <source>
        <dbReference type="EMBL" id="KNC70019.1"/>
    </source>
</evidence>
<dbReference type="eggNOG" id="KOG0478">
    <property type="taxonomic scope" value="Eukaryota"/>
</dbReference>
<dbReference type="GeneID" id="25917964"/>
<dbReference type="Proteomes" id="UP000054560">
    <property type="component" value="Unassembled WGS sequence"/>
</dbReference>
<dbReference type="GO" id="GO:0000727">
    <property type="term" value="P:double-strand break repair via break-induced replication"/>
    <property type="evidence" value="ECO:0007669"/>
    <property type="project" value="TreeGrafter"/>
</dbReference>
<dbReference type="GO" id="GO:0042555">
    <property type="term" value="C:MCM complex"/>
    <property type="evidence" value="ECO:0007669"/>
    <property type="project" value="TreeGrafter"/>
</dbReference>
<evidence type="ECO:0000259" key="3">
    <source>
        <dbReference type="Pfam" id="PF17855"/>
    </source>
</evidence>
<comment type="similarity">
    <text evidence="1">Belongs to the MCM family.</text>
</comment>
<dbReference type="RefSeq" id="XP_014143921.1">
    <property type="nucleotide sequence ID" value="XM_014288446.1"/>
</dbReference>
<dbReference type="PANTHER" id="PTHR11630:SF66">
    <property type="entry name" value="DNA REPLICATION LICENSING FACTOR MCM4"/>
    <property type="match status" value="1"/>
</dbReference>
<dbReference type="InterPro" id="IPR027417">
    <property type="entry name" value="P-loop_NTPase"/>
</dbReference>